<feature type="signal peptide" evidence="2">
    <location>
        <begin position="1"/>
        <end position="19"/>
    </location>
</feature>
<evidence type="ECO:0008006" key="4">
    <source>
        <dbReference type="Google" id="ProtNLM"/>
    </source>
</evidence>
<dbReference type="Proteomes" id="UP000076449">
    <property type="component" value="Chromosome III"/>
</dbReference>
<protein>
    <recommendedName>
        <fullName evidence="4">Secreted protein</fullName>
    </recommendedName>
</protein>
<evidence type="ECO:0000256" key="1">
    <source>
        <dbReference type="SAM" id="MobiDB-lite"/>
    </source>
</evidence>
<name>A0A162C0E6_PENCH</name>
<feature type="chain" id="PRO_5007832697" description="Secreted protein" evidence="2">
    <location>
        <begin position="20"/>
        <end position="182"/>
    </location>
</feature>
<organism evidence="3">
    <name type="scientific">Penicillium chrysogenum</name>
    <name type="common">Penicillium notatum</name>
    <dbReference type="NCBI Taxonomy" id="5076"/>
    <lineage>
        <taxon>Eukaryota</taxon>
        <taxon>Fungi</taxon>
        <taxon>Dikarya</taxon>
        <taxon>Ascomycota</taxon>
        <taxon>Pezizomycotina</taxon>
        <taxon>Eurotiomycetes</taxon>
        <taxon>Eurotiomycetidae</taxon>
        <taxon>Eurotiales</taxon>
        <taxon>Aspergillaceae</taxon>
        <taxon>Penicillium</taxon>
        <taxon>Penicillium chrysogenum species complex</taxon>
    </lineage>
</organism>
<dbReference type="AlphaFoldDB" id="A0A162C0E6"/>
<reference evidence="3" key="1">
    <citation type="journal article" date="2014" name="Genome Announc.">
        <title>Complete sequencing and chromosome-scale genome assembly of the industrial progenitor strain P2niaD18 from the penicillin producer Penicillium chrysogenum.</title>
        <authorList>
            <person name="Specht T."/>
            <person name="Dahlmann T.A."/>
            <person name="Zadra I."/>
            <person name="Kurnsteiner H."/>
            <person name="Kuck U."/>
        </authorList>
    </citation>
    <scope>NUCLEOTIDE SEQUENCE [LARGE SCALE GENOMIC DNA]</scope>
    <source>
        <strain evidence="3">P2niaD18</strain>
    </source>
</reference>
<dbReference type="EMBL" id="CM002800">
    <property type="protein sequence ID" value="KZN84713.1"/>
    <property type="molecule type" value="Genomic_DNA"/>
</dbReference>
<accession>A0A162C0E6</accession>
<evidence type="ECO:0000313" key="3">
    <source>
        <dbReference type="EMBL" id="KZN84713.1"/>
    </source>
</evidence>
<evidence type="ECO:0000256" key="2">
    <source>
        <dbReference type="SAM" id="SignalP"/>
    </source>
</evidence>
<proteinExistence type="predicted"/>
<keyword evidence="2" id="KW-0732">Signal</keyword>
<feature type="region of interest" description="Disordered" evidence="1">
    <location>
        <begin position="130"/>
        <end position="182"/>
    </location>
</feature>
<gene>
    <name evidence="3" type="ORF">EN45_088550</name>
</gene>
<sequence>MTFSIFLLLASVYIRAALGGSLTVIDYDRQCVIWSDDNYGCTGHSSSFGLLDGDDCSDLSMITHGIRKDYSKLDVGVCGSTKDNIMPVAWIDINENGMVKFYNQNGDETGCTLDNGFKVGSSCIASDLSSPSSSAALSESAPSISASSSSASSSESTPSISASSLSSTSASSSEISSCTNSG</sequence>